<dbReference type="SUPFAM" id="SSF54197">
    <property type="entry name" value="HIT-like"/>
    <property type="match status" value="1"/>
</dbReference>
<accession>A0ABW3R5P6</accession>
<name>A0ABW3R5P6_9PSEU</name>
<dbReference type="InterPro" id="IPR011146">
    <property type="entry name" value="HIT-like"/>
</dbReference>
<feature type="domain" description="HIT" evidence="2">
    <location>
        <begin position="20"/>
        <end position="131"/>
    </location>
</feature>
<dbReference type="PANTHER" id="PTHR46648:SF1">
    <property type="entry name" value="ADENOSINE 5'-MONOPHOSPHORAMIDASE HNT1"/>
    <property type="match status" value="1"/>
</dbReference>
<dbReference type="PROSITE" id="PS51084">
    <property type="entry name" value="HIT_2"/>
    <property type="match status" value="1"/>
</dbReference>
<dbReference type="PANTHER" id="PTHR46648">
    <property type="entry name" value="HIT FAMILY PROTEIN 1"/>
    <property type="match status" value="1"/>
</dbReference>
<feature type="short sequence motif" description="Histidine triad motif" evidence="1">
    <location>
        <begin position="112"/>
        <end position="116"/>
    </location>
</feature>
<protein>
    <submittedName>
        <fullName evidence="3">HIT family protein</fullName>
        <ecNumber evidence="3">2.1.1.-</ecNumber>
    </submittedName>
</protein>
<keyword evidence="3" id="KW-0808">Transferase</keyword>
<proteinExistence type="predicted"/>
<dbReference type="EC" id="2.1.1.-" evidence="3"/>
<sequence>MTRVGWDEESYLELVRRACFVCELLAGNPDYPHHVAHRDERAVVFLSKFPFMWGHLLVAPVEHREHVIGDFPPADYLALQRVLHAAGTALTAVVPTERLYVLSLGSQQGNRHAHWHLAPLPPGVPYEEQQFAAFSAERGPYRFPDRDLAGLAAELGRRLRAILVD</sequence>
<keyword evidence="3" id="KW-0489">Methyltransferase</keyword>
<evidence type="ECO:0000259" key="2">
    <source>
        <dbReference type="PROSITE" id="PS51084"/>
    </source>
</evidence>
<evidence type="ECO:0000313" key="3">
    <source>
        <dbReference type="EMBL" id="MFD1152270.1"/>
    </source>
</evidence>
<evidence type="ECO:0000313" key="4">
    <source>
        <dbReference type="Proteomes" id="UP001597168"/>
    </source>
</evidence>
<dbReference type="Proteomes" id="UP001597168">
    <property type="component" value="Unassembled WGS sequence"/>
</dbReference>
<dbReference type="GO" id="GO:0032259">
    <property type="term" value="P:methylation"/>
    <property type="evidence" value="ECO:0007669"/>
    <property type="project" value="UniProtKB-KW"/>
</dbReference>
<gene>
    <name evidence="3" type="ORF">ACFQ3T_34485</name>
</gene>
<dbReference type="InterPro" id="IPR001310">
    <property type="entry name" value="Histidine_triad_HIT"/>
</dbReference>
<dbReference type="EMBL" id="JBHTLK010000355">
    <property type="protein sequence ID" value="MFD1152270.1"/>
    <property type="molecule type" value="Genomic_DNA"/>
</dbReference>
<dbReference type="RefSeq" id="WP_380729991.1">
    <property type="nucleotide sequence ID" value="NZ_JBHTLK010000355.1"/>
</dbReference>
<dbReference type="Gene3D" id="3.30.428.10">
    <property type="entry name" value="HIT-like"/>
    <property type="match status" value="1"/>
</dbReference>
<organism evidence="3 4">
    <name type="scientific">Saccharothrix hoggarensis</name>
    <dbReference type="NCBI Taxonomy" id="913853"/>
    <lineage>
        <taxon>Bacteria</taxon>
        <taxon>Bacillati</taxon>
        <taxon>Actinomycetota</taxon>
        <taxon>Actinomycetes</taxon>
        <taxon>Pseudonocardiales</taxon>
        <taxon>Pseudonocardiaceae</taxon>
        <taxon>Saccharothrix</taxon>
    </lineage>
</organism>
<dbReference type="GO" id="GO:0008168">
    <property type="term" value="F:methyltransferase activity"/>
    <property type="evidence" value="ECO:0007669"/>
    <property type="project" value="UniProtKB-KW"/>
</dbReference>
<dbReference type="InterPro" id="IPR036265">
    <property type="entry name" value="HIT-like_sf"/>
</dbReference>
<reference evidence="4" key="1">
    <citation type="journal article" date="2019" name="Int. J. Syst. Evol. Microbiol.">
        <title>The Global Catalogue of Microorganisms (GCM) 10K type strain sequencing project: providing services to taxonomists for standard genome sequencing and annotation.</title>
        <authorList>
            <consortium name="The Broad Institute Genomics Platform"/>
            <consortium name="The Broad Institute Genome Sequencing Center for Infectious Disease"/>
            <person name="Wu L."/>
            <person name="Ma J."/>
        </authorList>
    </citation>
    <scope>NUCLEOTIDE SEQUENCE [LARGE SCALE GENOMIC DNA]</scope>
    <source>
        <strain evidence="4">CCUG 60214</strain>
    </source>
</reference>
<keyword evidence="4" id="KW-1185">Reference proteome</keyword>
<comment type="caution">
    <text evidence="3">The sequence shown here is derived from an EMBL/GenBank/DDBJ whole genome shotgun (WGS) entry which is preliminary data.</text>
</comment>
<evidence type="ECO:0000256" key="1">
    <source>
        <dbReference type="PROSITE-ProRule" id="PRU00464"/>
    </source>
</evidence>